<feature type="domain" description="AMP-dependent synthetase/ligase" evidence="1">
    <location>
        <begin position="121"/>
        <end position="265"/>
    </location>
</feature>
<evidence type="ECO:0000313" key="2">
    <source>
        <dbReference type="EMBL" id="KUF12753.1"/>
    </source>
</evidence>
<evidence type="ECO:0000313" key="3">
    <source>
        <dbReference type="Proteomes" id="UP000054396"/>
    </source>
</evidence>
<comment type="caution">
    <text evidence="2">The sequence shown here is derived from an EMBL/GenBank/DDBJ whole genome shotgun (WGS) entry which is preliminary data.</text>
</comment>
<dbReference type="AlphaFoldDB" id="A0A0W7WQC7"/>
<reference evidence="2 3" key="1">
    <citation type="submission" date="2015-12" db="EMBL/GenBank/DDBJ databases">
        <authorList>
            <person name="Shamseldin A."/>
            <person name="Moawad H."/>
            <person name="Abd El-Rahim W.M."/>
            <person name="Sadowsky M.J."/>
        </authorList>
    </citation>
    <scope>NUCLEOTIDE SEQUENCE [LARGE SCALE GENOMIC DNA]</scope>
    <source>
        <strain evidence="2 3">SJ5A-1</strain>
    </source>
</reference>
<dbReference type="EMBL" id="LPXO01000001">
    <property type="protein sequence ID" value="KUF12753.1"/>
    <property type="molecule type" value="Genomic_DNA"/>
</dbReference>
<dbReference type="InterPro" id="IPR000873">
    <property type="entry name" value="AMP-dep_synth/lig_dom"/>
</dbReference>
<keyword evidence="3" id="KW-1185">Reference proteome</keyword>
<name>A0A0W7WQC7_9RHOB</name>
<dbReference type="STRING" id="1685382.AVJ23_03320"/>
<dbReference type="Proteomes" id="UP000054396">
    <property type="component" value="Unassembled WGS sequence"/>
</dbReference>
<dbReference type="InterPro" id="IPR045851">
    <property type="entry name" value="AMP-bd_C_sf"/>
</dbReference>
<dbReference type="PANTHER" id="PTHR43845">
    <property type="entry name" value="BLR5969 PROTEIN"/>
    <property type="match status" value="1"/>
</dbReference>
<dbReference type="Pfam" id="PF00501">
    <property type="entry name" value="AMP-binding"/>
    <property type="match status" value="1"/>
</dbReference>
<gene>
    <name evidence="2" type="ORF">AVJ23_03320</name>
</gene>
<dbReference type="Gene3D" id="3.30.300.30">
    <property type="match status" value="1"/>
</dbReference>
<dbReference type="OrthoDB" id="580775at2"/>
<accession>A0A0W7WQC7</accession>
<dbReference type="Gene3D" id="3.40.50.12780">
    <property type="entry name" value="N-terminal domain of ligase-like"/>
    <property type="match status" value="1"/>
</dbReference>
<evidence type="ECO:0000259" key="1">
    <source>
        <dbReference type="Pfam" id="PF00501"/>
    </source>
</evidence>
<dbReference type="RefSeq" id="WP_058860696.1">
    <property type="nucleotide sequence ID" value="NZ_LPXO01000001.1"/>
</dbReference>
<proteinExistence type="predicted"/>
<protein>
    <submittedName>
        <fullName evidence="2">AMP-dependent synthetase</fullName>
    </submittedName>
</protein>
<dbReference type="PANTHER" id="PTHR43845:SF1">
    <property type="entry name" value="BLR5969 PROTEIN"/>
    <property type="match status" value="1"/>
</dbReference>
<sequence>MSTYFDALETRSRDAREAAQLEALNAQMERHGQAPLDDLSGLAALPVLRKAELSERQAAQPPFGGLPVQNLAHVFQSPGPIYEPGGTGHDWWRMGRFLNACGIGQGDIVQNCFGYHLTPAGMIFENGARAVGAAVLPAGTGQTELQARAAHDVSVTAYAGTPDYLKVILEKADEMGLTLAITRAAVGGGALFPSLRQYYADRGIACLQCYATADLGNIAYEAPPPGFPEALPEGMILDEHVIVEIVTPGTGDPVAPGEVGEIVVTTLNPDYPLIRFATGDLSALLPGESPCGRTNARIKGWMGRADQTTKIKGMFVRPEQVAQLVSRHDEVARARVVATRQGEADVMTVRLETAAEDPARYEGTVREVLKLKGEIELVPIGGLPRDGLVIEDARRYD</sequence>
<organism evidence="2 3">
    <name type="scientific">Pseudoponticoccus marisrubri</name>
    <dbReference type="NCBI Taxonomy" id="1685382"/>
    <lineage>
        <taxon>Bacteria</taxon>
        <taxon>Pseudomonadati</taxon>
        <taxon>Pseudomonadota</taxon>
        <taxon>Alphaproteobacteria</taxon>
        <taxon>Rhodobacterales</taxon>
        <taxon>Roseobacteraceae</taxon>
        <taxon>Pseudoponticoccus</taxon>
    </lineage>
</organism>
<dbReference type="InterPro" id="IPR042099">
    <property type="entry name" value="ANL_N_sf"/>
</dbReference>
<dbReference type="SUPFAM" id="SSF56801">
    <property type="entry name" value="Acetyl-CoA synthetase-like"/>
    <property type="match status" value="1"/>
</dbReference>